<organism evidence="2 3">
    <name type="scientific">Meloidogyne javanica</name>
    <name type="common">Root-knot nematode worm</name>
    <dbReference type="NCBI Taxonomy" id="6303"/>
    <lineage>
        <taxon>Eukaryota</taxon>
        <taxon>Metazoa</taxon>
        <taxon>Ecdysozoa</taxon>
        <taxon>Nematoda</taxon>
        <taxon>Chromadorea</taxon>
        <taxon>Rhabditida</taxon>
        <taxon>Tylenchina</taxon>
        <taxon>Tylenchomorpha</taxon>
        <taxon>Tylenchoidea</taxon>
        <taxon>Meloidogynidae</taxon>
        <taxon>Meloidogyninae</taxon>
        <taxon>Meloidogyne</taxon>
        <taxon>Meloidogyne incognita group</taxon>
    </lineage>
</organism>
<sequence>KEDEKEEKIEKRKNDEGKKEEENQEREEKEDKKRNEETKEEKREENTKRKKLEGEEIEEMGKNRREEKEEDKNVEKKNLEDSTRTKSSLKRESKEMLEDASEEVRELRKGLNSEEEPPKNKRNKAHQAKTVLMNKKIPLVGRSISSLVPNKVNEVEEPASPPVPSTIKLEHGCFITFQAEELTNRPKNFTAPFELEIEVESLEICAVRCYQDGCTGALFHSHNKSCVLGYEDKHFCNSKPIISRFRHLEQLKNINPLWIHCVNCLNNSGKGPETIKLDNACFITFQAEPLANRPSHHKAPFELKLDVESIEVCAIRCYQVQS</sequence>
<protein>
    <submittedName>
        <fullName evidence="3">Apple domain-containing protein</fullName>
    </submittedName>
</protein>
<accession>A0A915NAG3</accession>
<feature type="compositionally biased region" description="Basic and acidic residues" evidence="1">
    <location>
        <begin position="1"/>
        <end position="47"/>
    </location>
</feature>
<evidence type="ECO:0000313" key="2">
    <source>
        <dbReference type="Proteomes" id="UP000887561"/>
    </source>
</evidence>
<dbReference type="Proteomes" id="UP000887561">
    <property type="component" value="Unplaced"/>
</dbReference>
<feature type="region of interest" description="Disordered" evidence="1">
    <location>
        <begin position="1"/>
        <end position="128"/>
    </location>
</feature>
<name>A0A915NAG3_MELJA</name>
<dbReference type="AlphaFoldDB" id="A0A915NAG3"/>
<reference evidence="3" key="1">
    <citation type="submission" date="2022-11" db="UniProtKB">
        <authorList>
            <consortium name="WormBaseParasite"/>
        </authorList>
    </citation>
    <scope>IDENTIFICATION</scope>
</reference>
<feature type="compositionally biased region" description="Basic and acidic residues" evidence="1">
    <location>
        <begin position="59"/>
        <end position="119"/>
    </location>
</feature>
<proteinExistence type="predicted"/>
<evidence type="ECO:0000313" key="3">
    <source>
        <dbReference type="WBParaSite" id="scaffold8365_cov240.g12983"/>
    </source>
</evidence>
<evidence type="ECO:0000256" key="1">
    <source>
        <dbReference type="SAM" id="MobiDB-lite"/>
    </source>
</evidence>
<dbReference type="WBParaSite" id="scaffold8365_cov240.g12983">
    <property type="protein sequence ID" value="scaffold8365_cov240.g12983"/>
    <property type="gene ID" value="scaffold8365_cov240.g12983"/>
</dbReference>
<keyword evidence="2" id="KW-1185">Reference proteome</keyword>